<dbReference type="Pfam" id="PF01609">
    <property type="entry name" value="DDE_Tnp_1"/>
    <property type="match status" value="1"/>
</dbReference>
<dbReference type="InterPro" id="IPR008490">
    <property type="entry name" value="Transposase_InsH_N"/>
</dbReference>
<keyword evidence="4" id="KW-1185">Reference proteome</keyword>
<name>A0A8J3I6K6_9CHLR</name>
<proteinExistence type="predicted"/>
<reference evidence="3" key="1">
    <citation type="submission" date="2020-10" db="EMBL/GenBank/DDBJ databases">
        <title>Taxonomic study of unclassified bacteria belonging to the class Ktedonobacteria.</title>
        <authorList>
            <person name="Yabe S."/>
            <person name="Wang C.M."/>
            <person name="Zheng Y."/>
            <person name="Sakai Y."/>
            <person name="Cavaletti L."/>
            <person name="Monciardini P."/>
            <person name="Donadio S."/>
        </authorList>
    </citation>
    <scope>NUCLEOTIDE SEQUENCE</scope>
    <source>
        <strain evidence="3">SOSP1-1</strain>
    </source>
</reference>
<evidence type="ECO:0000313" key="4">
    <source>
        <dbReference type="Proteomes" id="UP000612362"/>
    </source>
</evidence>
<dbReference type="EMBL" id="BNJF01000011">
    <property type="protein sequence ID" value="GHO51287.1"/>
    <property type="molecule type" value="Genomic_DNA"/>
</dbReference>
<dbReference type="NCBIfam" id="NF033593">
    <property type="entry name" value="transpos_ISNCY_1"/>
    <property type="match status" value="1"/>
</dbReference>
<dbReference type="PANTHER" id="PTHR33803">
    <property type="entry name" value="IS1478 TRANSPOSASE"/>
    <property type="match status" value="1"/>
</dbReference>
<organism evidence="3 4">
    <name type="scientific">Ktedonospora formicarum</name>
    <dbReference type="NCBI Taxonomy" id="2778364"/>
    <lineage>
        <taxon>Bacteria</taxon>
        <taxon>Bacillati</taxon>
        <taxon>Chloroflexota</taxon>
        <taxon>Ktedonobacteria</taxon>
        <taxon>Ktedonobacterales</taxon>
        <taxon>Ktedonobacteraceae</taxon>
        <taxon>Ktedonospora</taxon>
    </lineage>
</organism>
<dbReference type="PANTHER" id="PTHR33803:SF3">
    <property type="entry name" value="BLL1974 PROTEIN"/>
    <property type="match status" value="1"/>
</dbReference>
<accession>A0A8J3I6K6</accession>
<dbReference type="GO" id="GO:0003677">
    <property type="term" value="F:DNA binding"/>
    <property type="evidence" value="ECO:0007669"/>
    <property type="project" value="InterPro"/>
</dbReference>
<dbReference type="Pfam" id="PF05598">
    <property type="entry name" value="DUF772"/>
    <property type="match status" value="1"/>
</dbReference>
<dbReference type="RefSeq" id="WP_220200212.1">
    <property type="nucleotide sequence ID" value="NZ_BNJF01000011.1"/>
</dbReference>
<dbReference type="InterPro" id="IPR002559">
    <property type="entry name" value="Transposase_11"/>
</dbReference>
<protein>
    <submittedName>
        <fullName evidence="3">Transposase</fullName>
    </submittedName>
</protein>
<comment type="caution">
    <text evidence="3">The sequence shown here is derived from an EMBL/GenBank/DDBJ whole genome shotgun (WGS) entry which is preliminary data.</text>
</comment>
<feature type="domain" description="Transposase InsH N-terminal" evidence="2">
    <location>
        <begin position="25"/>
        <end position="114"/>
    </location>
</feature>
<dbReference type="GO" id="GO:0004803">
    <property type="term" value="F:transposase activity"/>
    <property type="evidence" value="ECO:0007669"/>
    <property type="project" value="InterPro"/>
</dbReference>
<dbReference type="AlphaFoldDB" id="A0A8J3I6K6"/>
<evidence type="ECO:0000313" key="3">
    <source>
        <dbReference type="EMBL" id="GHO51287.1"/>
    </source>
</evidence>
<sequence>MLIDSYPVEDVFARVPEVAAQTDPILKTLDTLLEDDQLYQAVHTDLGKRYQHTLVHGRHSMPVEVILRLLLIKHLYGCSYEETTKRVADGLVLRWFCRVYFQTVPTKATLIRWTHTLRPETLHALNDRVVQLAVHAKVTQGRKLRLDATCVQTQIHHPTDGGLLVDSVRVLSRVAQRAKGLLKERVNNVQQLCRSRLRTARRTAQTFHRGLRRKGEDKEAEQKKLYEKLVETTEQMVKQVRQVVSVLGKETQEPATRLLQQVEQVLPQVVRVIAQTRKRVLENKKVPSSEKVLSLFEPHTRAIPRHKGGALVEFGRLVTLDEVEGGLVTRYQLLEHPQEHGQAIDAVAHHWEVFAQPPRLVTADRGVHSADTEEKLKTAGVKQVAIPAVGKASEERRALERTPRFRRGYRWRAGIEGRIASLRRDYGWRKSRYHGRDGMERWLGLGVIASNLRRIALLKTA</sequence>
<gene>
    <name evidence="3" type="primary">TRm17</name>
    <name evidence="3" type="ORF">KSX_94500</name>
</gene>
<dbReference type="GO" id="GO:0006313">
    <property type="term" value="P:DNA transposition"/>
    <property type="evidence" value="ECO:0007669"/>
    <property type="project" value="InterPro"/>
</dbReference>
<dbReference type="Proteomes" id="UP000612362">
    <property type="component" value="Unassembled WGS sequence"/>
</dbReference>
<feature type="domain" description="Transposase IS4-like" evidence="1">
    <location>
        <begin position="324"/>
        <end position="452"/>
    </location>
</feature>
<evidence type="ECO:0000259" key="1">
    <source>
        <dbReference type="Pfam" id="PF01609"/>
    </source>
</evidence>
<evidence type="ECO:0000259" key="2">
    <source>
        <dbReference type="Pfam" id="PF05598"/>
    </source>
</evidence>